<comment type="caution">
    <text evidence="1">The sequence shown here is derived from an EMBL/GenBank/DDBJ whole genome shotgun (WGS) entry which is preliminary data.</text>
</comment>
<sequence length="110" mass="12001">MSTNSTEGSHSSSPSSLNAPRYGTMVPKRIFVGGISPTTTEAELHELFSRYGVVTNTKIIADRAGVSKGSFRGPKTGADLQIEAKLAEFIKEKREAAATLYQQRWPRSKL</sequence>
<accession>A0AC60PJS8</accession>
<evidence type="ECO:0000313" key="2">
    <source>
        <dbReference type="Proteomes" id="UP000805193"/>
    </source>
</evidence>
<protein>
    <submittedName>
        <fullName evidence="1">Uncharacterized protein</fullName>
    </submittedName>
</protein>
<reference evidence="1 2" key="1">
    <citation type="journal article" date="2020" name="Cell">
        <title>Large-Scale Comparative Analyses of Tick Genomes Elucidate Their Genetic Diversity and Vector Capacities.</title>
        <authorList>
            <consortium name="Tick Genome and Microbiome Consortium (TIGMIC)"/>
            <person name="Jia N."/>
            <person name="Wang J."/>
            <person name="Shi W."/>
            <person name="Du L."/>
            <person name="Sun Y."/>
            <person name="Zhan W."/>
            <person name="Jiang J.F."/>
            <person name="Wang Q."/>
            <person name="Zhang B."/>
            <person name="Ji P."/>
            <person name="Bell-Sakyi L."/>
            <person name="Cui X.M."/>
            <person name="Yuan T.T."/>
            <person name="Jiang B.G."/>
            <person name="Yang W.F."/>
            <person name="Lam T.T."/>
            <person name="Chang Q.C."/>
            <person name="Ding S.J."/>
            <person name="Wang X.J."/>
            <person name="Zhu J.G."/>
            <person name="Ruan X.D."/>
            <person name="Zhao L."/>
            <person name="Wei J.T."/>
            <person name="Ye R.Z."/>
            <person name="Que T.C."/>
            <person name="Du C.H."/>
            <person name="Zhou Y.H."/>
            <person name="Cheng J.X."/>
            <person name="Dai P.F."/>
            <person name="Guo W.B."/>
            <person name="Han X.H."/>
            <person name="Huang E.J."/>
            <person name="Li L.F."/>
            <person name="Wei W."/>
            <person name="Gao Y.C."/>
            <person name="Liu J.Z."/>
            <person name="Shao H.Z."/>
            <person name="Wang X."/>
            <person name="Wang C.C."/>
            <person name="Yang T.C."/>
            <person name="Huo Q.B."/>
            <person name="Li W."/>
            <person name="Chen H.Y."/>
            <person name="Chen S.E."/>
            <person name="Zhou L.G."/>
            <person name="Ni X.B."/>
            <person name="Tian J.H."/>
            <person name="Sheng Y."/>
            <person name="Liu T."/>
            <person name="Pan Y.S."/>
            <person name="Xia L.Y."/>
            <person name="Li J."/>
            <person name="Zhao F."/>
            <person name="Cao W.C."/>
        </authorList>
    </citation>
    <scope>NUCLEOTIDE SEQUENCE [LARGE SCALE GENOMIC DNA]</scope>
    <source>
        <strain evidence="1">Iper-2018</strain>
    </source>
</reference>
<proteinExistence type="predicted"/>
<dbReference type="EMBL" id="JABSTQ010010409">
    <property type="protein sequence ID" value="KAG0421169.1"/>
    <property type="molecule type" value="Genomic_DNA"/>
</dbReference>
<name>A0AC60PJS8_IXOPE</name>
<keyword evidence="2" id="KW-1185">Reference proteome</keyword>
<gene>
    <name evidence="1" type="ORF">HPB47_002932</name>
</gene>
<evidence type="ECO:0000313" key="1">
    <source>
        <dbReference type="EMBL" id="KAG0421169.1"/>
    </source>
</evidence>
<dbReference type="Proteomes" id="UP000805193">
    <property type="component" value="Unassembled WGS sequence"/>
</dbReference>
<organism evidence="1 2">
    <name type="scientific">Ixodes persulcatus</name>
    <name type="common">Taiga tick</name>
    <dbReference type="NCBI Taxonomy" id="34615"/>
    <lineage>
        <taxon>Eukaryota</taxon>
        <taxon>Metazoa</taxon>
        <taxon>Ecdysozoa</taxon>
        <taxon>Arthropoda</taxon>
        <taxon>Chelicerata</taxon>
        <taxon>Arachnida</taxon>
        <taxon>Acari</taxon>
        <taxon>Parasitiformes</taxon>
        <taxon>Ixodida</taxon>
        <taxon>Ixodoidea</taxon>
        <taxon>Ixodidae</taxon>
        <taxon>Ixodinae</taxon>
        <taxon>Ixodes</taxon>
    </lineage>
</organism>